<evidence type="ECO:0000256" key="13">
    <source>
        <dbReference type="ARBA" id="ARBA00042730"/>
    </source>
</evidence>
<dbReference type="PANTHER" id="PTHR11954">
    <property type="entry name" value="D-DOPACHROME DECARBOXYLASE"/>
    <property type="match status" value="1"/>
</dbReference>
<proteinExistence type="inferred from homology"/>
<gene>
    <name evidence="15" type="ORF">CVLEPA_LOCUS28096</name>
</gene>
<evidence type="ECO:0000256" key="2">
    <source>
        <dbReference type="ARBA" id="ARBA00005851"/>
    </source>
</evidence>
<dbReference type="EMBL" id="CAWYQH010000141">
    <property type="protein sequence ID" value="CAK8694754.1"/>
    <property type="molecule type" value="Genomic_DNA"/>
</dbReference>
<evidence type="ECO:0000256" key="11">
    <source>
        <dbReference type="ARBA" id="ARBA00041631"/>
    </source>
</evidence>
<evidence type="ECO:0000256" key="4">
    <source>
        <dbReference type="ARBA" id="ARBA00022525"/>
    </source>
</evidence>
<evidence type="ECO:0000256" key="12">
    <source>
        <dbReference type="ARBA" id="ARBA00041912"/>
    </source>
</evidence>
<dbReference type="EC" id="5.3.2.1" evidence="9"/>
<evidence type="ECO:0000313" key="16">
    <source>
        <dbReference type="Proteomes" id="UP001642483"/>
    </source>
</evidence>
<accession>A0ABP0GVT7</accession>
<evidence type="ECO:0000256" key="1">
    <source>
        <dbReference type="ARBA" id="ARBA00004613"/>
    </source>
</evidence>
<evidence type="ECO:0000313" key="15">
    <source>
        <dbReference type="EMBL" id="CAK8694754.1"/>
    </source>
</evidence>
<dbReference type="SUPFAM" id="SSF55331">
    <property type="entry name" value="Tautomerase/MIF"/>
    <property type="match status" value="1"/>
</dbReference>
<keyword evidence="16" id="KW-1185">Reference proteome</keyword>
<dbReference type="Proteomes" id="UP001642483">
    <property type="component" value="Unassembled WGS sequence"/>
</dbReference>
<keyword evidence="4" id="KW-0964">Secreted</keyword>
<comment type="catalytic activity">
    <reaction evidence="6">
        <text>3-phenylpyruvate = enol-phenylpyruvate</text>
        <dbReference type="Rhea" id="RHEA:17097"/>
        <dbReference type="ChEBI" id="CHEBI:16815"/>
        <dbReference type="ChEBI" id="CHEBI:18005"/>
        <dbReference type="EC" id="5.3.2.1"/>
    </reaction>
</comment>
<evidence type="ECO:0000256" key="6">
    <source>
        <dbReference type="ARBA" id="ARBA00036735"/>
    </source>
</evidence>
<organism evidence="15 16">
    <name type="scientific">Clavelina lepadiformis</name>
    <name type="common">Light-bulb sea squirt</name>
    <name type="synonym">Ascidia lepadiformis</name>
    <dbReference type="NCBI Taxonomy" id="159417"/>
    <lineage>
        <taxon>Eukaryota</taxon>
        <taxon>Metazoa</taxon>
        <taxon>Chordata</taxon>
        <taxon>Tunicata</taxon>
        <taxon>Ascidiacea</taxon>
        <taxon>Aplousobranchia</taxon>
        <taxon>Clavelinidae</taxon>
        <taxon>Clavelina</taxon>
    </lineage>
</organism>
<dbReference type="Pfam" id="PF01187">
    <property type="entry name" value="MIF"/>
    <property type="match status" value="1"/>
</dbReference>
<keyword evidence="3" id="KW-0202">Cytokine</keyword>
<evidence type="ECO:0000256" key="14">
    <source>
        <dbReference type="SAM" id="MobiDB-lite"/>
    </source>
</evidence>
<evidence type="ECO:0000256" key="10">
    <source>
        <dbReference type="ARBA" id="ARBA00039619"/>
    </source>
</evidence>
<evidence type="ECO:0000256" key="9">
    <source>
        <dbReference type="ARBA" id="ARBA00039086"/>
    </source>
</evidence>
<dbReference type="InterPro" id="IPR014347">
    <property type="entry name" value="Tautomerase/MIF_sf"/>
</dbReference>
<name>A0ABP0GVT7_CLALP</name>
<protein>
    <recommendedName>
        <fullName evidence="10">Macrophage migration inhibitory factor</fullName>
        <ecNumber evidence="9">5.3.2.1</ecNumber>
        <ecNumber evidence="8">5.3.3.12</ecNumber>
    </recommendedName>
    <alternativeName>
        <fullName evidence="13">L-dopachrome isomerase</fullName>
    </alternativeName>
    <alternativeName>
        <fullName evidence="11">L-dopachrome tautomerase</fullName>
    </alternativeName>
    <alternativeName>
        <fullName evidence="12">Phenylpyruvate tautomerase</fullName>
    </alternativeName>
</protein>
<dbReference type="InterPro" id="IPR001398">
    <property type="entry name" value="Macrophage_inhib_fac"/>
</dbReference>
<comment type="subcellular location">
    <subcellularLocation>
        <location evidence="1">Secreted</location>
    </subcellularLocation>
</comment>
<comment type="caution">
    <text evidence="15">The sequence shown here is derived from an EMBL/GenBank/DDBJ whole genome shotgun (WGS) entry which is preliminary data.</text>
</comment>
<keyword evidence="5" id="KW-0413">Isomerase</keyword>
<reference evidence="15 16" key="1">
    <citation type="submission" date="2024-02" db="EMBL/GenBank/DDBJ databases">
        <authorList>
            <person name="Daric V."/>
            <person name="Darras S."/>
        </authorList>
    </citation>
    <scope>NUCLEOTIDE SEQUENCE [LARGE SCALE GENOMIC DNA]</scope>
</reference>
<sequence>MGIPQLSKHQQQSRSNHGSGVNVNRKRQLCFPSTWAGVCIFNRSGGPGVASSKPAKESKNHDSDHLCSTVTQLHRFKMPELVIKTNVKKESIKSTILQDLTKILVEALQKPEKYISVVVIPDLWMSFGGTEEPCATCCLTSVNQFHDAEANRNYAKCVLNYLYDALGVSQERAYLEFNRSTRETMGYKADTFYGLLGPSS</sequence>
<evidence type="ECO:0000256" key="7">
    <source>
        <dbReference type="ARBA" id="ARBA00036823"/>
    </source>
</evidence>
<comment type="catalytic activity">
    <reaction evidence="7">
        <text>L-dopachrome = 5,6-dihydroxyindole-2-carboxylate</text>
        <dbReference type="Rhea" id="RHEA:13041"/>
        <dbReference type="ChEBI" id="CHEBI:16875"/>
        <dbReference type="ChEBI" id="CHEBI:57509"/>
        <dbReference type="EC" id="5.3.3.12"/>
    </reaction>
</comment>
<dbReference type="PANTHER" id="PTHR11954:SF6">
    <property type="entry name" value="MACROPHAGE MIGRATION INHIBITORY FACTOR"/>
    <property type="match status" value="1"/>
</dbReference>
<comment type="similarity">
    <text evidence="2">Belongs to the MIF family.</text>
</comment>
<evidence type="ECO:0000256" key="8">
    <source>
        <dbReference type="ARBA" id="ARBA00038932"/>
    </source>
</evidence>
<feature type="region of interest" description="Disordered" evidence="14">
    <location>
        <begin position="1"/>
        <end position="22"/>
    </location>
</feature>
<dbReference type="EC" id="5.3.3.12" evidence="8"/>
<evidence type="ECO:0000256" key="3">
    <source>
        <dbReference type="ARBA" id="ARBA00022514"/>
    </source>
</evidence>
<feature type="compositionally biased region" description="Polar residues" evidence="14">
    <location>
        <begin position="7"/>
        <end position="22"/>
    </location>
</feature>
<dbReference type="Gene3D" id="3.30.429.10">
    <property type="entry name" value="Macrophage Migration Inhibitory Factor"/>
    <property type="match status" value="1"/>
</dbReference>
<evidence type="ECO:0000256" key="5">
    <source>
        <dbReference type="ARBA" id="ARBA00023235"/>
    </source>
</evidence>